<gene>
    <name evidence="2" type="ORF">HMPREF0973_02373</name>
</gene>
<proteinExistence type="predicted"/>
<dbReference type="OrthoDB" id="1701659at2"/>
<name>C9MRW0_9BACT</name>
<dbReference type="Proteomes" id="UP000003327">
    <property type="component" value="Unassembled WGS sequence"/>
</dbReference>
<keyword evidence="3" id="KW-1185">Reference proteome</keyword>
<comment type="caution">
    <text evidence="2">The sequence shown here is derived from an EMBL/GenBank/DDBJ whole genome shotgun (WGS) entry which is preliminary data.</text>
</comment>
<dbReference type="eggNOG" id="COG5114">
    <property type="taxonomic scope" value="Bacteria"/>
</dbReference>
<dbReference type="EMBL" id="ACVA01000057">
    <property type="protein sequence ID" value="EEX17729.1"/>
    <property type="molecule type" value="Genomic_DNA"/>
</dbReference>
<organism evidence="2 3">
    <name type="scientific">Prevotella veroralis F0319</name>
    <dbReference type="NCBI Taxonomy" id="649761"/>
    <lineage>
        <taxon>Bacteria</taxon>
        <taxon>Pseudomonadati</taxon>
        <taxon>Bacteroidota</taxon>
        <taxon>Bacteroidia</taxon>
        <taxon>Bacteroidales</taxon>
        <taxon>Prevotellaceae</taxon>
        <taxon>Prevotella</taxon>
    </lineage>
</organism>
<accession>C9MRW0</accession>
<keyword evidence="1" id="KW-0175">Coiled coil</keyword>
<evidence type="ECO:0000256" key="1">
    <source>
        <dbReference type="SAM" id="Coils"/>
    </source>
</evidence>
<dbReference type="RefSeq" id="WP_004384056.1">
    <property type="nucleotide sequence ID" value="NZ_GG698716.1"/>
</dbReference>
<dbReference type="AlphaFoldDB" id="C9MRW0"/>
<dbReference type="STRING" id="649761.HMPREF0973_02373"/>
<reference evidence="2 3" key="1">
    <citation type="submission" date="2009-09" db="EMBL/GenBank/DDBJ databases">
        <authorList>
            <person name="Weinstock G."/>
            <person name="Sodergren E."/>
            <person name="Clifton S."/>
            <person name="Fulton L."/>
            <person name="Fulton B."/>
            <person name="Courtney L."/>
            <person name="Fronick C."/>
            <person name="Harrison M."/>
            <person name="Strong C."/>
            <person name="Farmer C."/>
            <person name="Delahaunty K."/>
            <person name="Markovic C."/>
            <person name="Hall O."/>
            <person name="Minx P."/>
            <person name="Tomlinson C."/>
            <person name="Mitreva M."/>
            <person name="Nelson J."/>
            <person name="Hou S."/>
            <person name="Wollam A."/>
            <person name="Pepin K.H."/>
            <person name="Johnson M."/>
            <person name="Bhonagiri V."/>
            <person name="Nash W.E."/>
            <person name="Warren W."/>
            <person name="Chinwalla A."/>
            <person name="Mardis E.R."/>
            <person name="Wilson R.K."/>
        </authorList>
    </citation>
    <scope>NUCLEOTIDE SEQUENCE [LARGE SCALE GENOMIC DNA]</scope>
    <source>
        <strain evidence="2 3">F0319</strain>
    </source>
</reference>
<evidence type="ECO:0000313" key="2">
    <source>
        <dbReference type="EMBL" id="EEX17729.1"/>
    </source>
</evidence>
<evidence type="ECO:0000313" key="3">
    <source>
        <dbReference type="Proteomes" id="UP000003327"/>
    </source>
</evidence>
<sequence>MTYNFEFDEIEKKVTEDIGYYEAIDEHSQAYNRSNDERLKLEKEIKVIENTALREVLRKIGGEKARVIFNKIYVKEYTAKENESKTMNNEMVDTLLTMIYGGYITEDYYLYISKFYEGSTSESDYQFINAVLQGTERAYDHKLNNVKSVIRKFRVEDFKNNSILNYDILNYLLDNKEEHFLTSFIETARKNPEFIVSYFQMSEKVNDQFFTRVFEGWNSCVNIIKGQEKAENSDVLLRLFFRESPISIKLNDEEIKHLEGKYEFLHSSIKFYKLAKLKKFINKYNLCFETLVKPSKESQDLYEYCLTNKGFVISKKNLGVILGDSLTKKPMTAIFKLSNDKLKKYLLNNQKTIATWFETSCNEESKETLVYMIKEAVGDDEWLTQYLSQQLYDFDDVSDLDTRAVGLILAADKLAVAWHSVLGAYQVLGTLDDTLNEYLTRHATILSKERCVGDENLVTLMHKQLFTGEKQPMLEFVKLLRSFDMTFTLVEFGEMDDERIAEVIRQKKVSADSEIFKHLNVNCSVQVADDYLILHYDALMDDETIEWKEYMRNSMGVRILNSKLALEQKKRFLNECLFITKESQDAWELAKLVCFYYNQCGVDGANKDLVVIALTIYQGGDSWEQKITLINKCNATWEYNTELENKLIDGLGGEYHKLTYARGWASFDINEHNFTLLDYLKRKGHYISKVEKKDGQFYVTFKHS</sequence>
<protein>
    <submittedName>
        <fullName evidence="2">Uncharacterized protein</fullName>
    </submittedName>
</protein>
<dbReference type="HOGENOM" id="CLU_391736_0_0_10"/>
<feature type="coiled-coil region" evidence="1">
    <location>
        <begin position="24"/>
        <end position="51"/>
    </location>
</feature>